<evidence type="ECO:0000313" key="2">
    <source>
        <dbReference type="Proteomes" id="UP001163324"/>
    </source>
</evidence>
<keyword evidence="2" id="KW-1185">Reference proteome</keyword>
<evidence type="ECO:0000313" key="1">
    <source>
        <dbReference type="EMBL" id="KAI9899857.1"/>
    </source>
</evidence>
<name>A0ACC0V0G4_9HYPO</name>
<dbReference type="Proteomes" id="UP001163324">
    <property type="component" value="Chromosome 4"/>
</dbReference>
<gene>
    <name evidence="1" type="ORF">N3K66_004119</name>
</gene>
<reference evidence="1" key="1">
    <citation type="submission" date="2022-10" db="EMBL/GenBank/DDBJ databases">
        <title>Complete Genome of Trichothecium roseum strain YXFP-22015, a Plant Pathogen Isolated from Citrus.</title>
        <authorList>
            <person name="Wang Y."/>
            <person name="Zhu L."/>
        </authorList>
    </citation>
    <scope>NUCLEOTIDE SEQUENCE</scope>
    <source>
        <strain evidence="1">YXFP-22015</strain>
    </source>
</reference>
<sequence>MASRNNSVPQPHEDSSDNHDPRHLDKLEKGSIAPSESSVAHREDQHGVLTGSSDGLQRHLSNRQVQLICLGASIGTAIFVSIGGTLHNAGPGNLFLAFLIHNVVVSMVNNSMAEMSVYMPVSGGFIRLAGKWVDDALGFVAGWNFFAFQAILIPFEITALSLVLSFWSDHIPVGAICGACIILYALLNVFAVRIYGEAEFYLSSGKAFLLFLLFSFTFVTMVGGNPQHDAYGFRNWKSPGAFRAYLSEGDLGKFEGFLAALWSAAFTCVGPEYVSIVAAEAKHPRVYVKTAYKAVYWRLFAFFVGSALACGILVPADDPTLAAAFGAGADSEHSGSPTSSPYVIAMSNMGVSVLPHIVTALLATTIFSAGNTYTYCATRTLYGLSLEGRAPKVLQKVTGKGIPIYCFCIVMLFPFLSLLQMSSSSAAVLGWLINLCTATIGITFVIISVTYIAFHRACRAQNFDRSTLPYKGWFQPYAAWFSLAWMFVIEVCYGYASFSPFNVVNFVTSYLLLLLSPALFLFWKYFKGTTIVKAKDVDLIWDAPLISAYEEALPERPTGFWREVGQYFRILKPRSQQHSS</sequence>
<accession>A0ACC0V0G4</accession>
<organism evidence="1 2">
    <name type="scientific">Trichothecium roseum</name>
    <dbReference type="NCBI Taxonomy" id="47278"/>
    <lineage>
        <taxon>Eukaryota</taxon>
        <taxon>Fungi</taxon>
        <taxon>Dikarya</taxon>
        <taxon>Ascomycota</taxon>
        <taxon>Pezizomycotina</taxon>
        <taxon>Sordariomycetes</taxon>
        <taxon>Hypocreomycetidae</taxon>
        <taxon>Hypocreales</taxon>
        <taxon>Hypocreales incertae sedis</taxon>
        <taxon>Trichothecium</taxon>
    </lineage>
</organism>
<comment type="caution">
    <text evidence="1">The sequence shown here is derived from an EMBL/GenBank/DDBJ whole genome shotgun (WGS) entry which is preliminary data.</text>
</comment>
<protein>
    <submittedName>
        <fullName evidence="1">Uncharacterized protein</fullName>
    </submittedName>
</protein>
<dbReference type="EMBL" id="CM047943">
    <property type="protein sequence ID" value="KAI9899857.1"/>
    <property type="molecule type" value="Genomic_DNA"/>
</dbReference>
<proteinExistence type="predicted"/>